<dbReference type="EMBL" id="JACIEZ010000012">
    <property type="protein sequence ID" value="MBB4066866.1"/>
    <property type="molecule type" value="Genomic_DNA"/>
</dbReference>
<dbReference type="PANTHER" id="PTHR43673:SF10">
    <property type="entry name" value="NADH DEHYDROGENASE_NAD(P)H NITROREDUCTASE XCC3605-RELATED"/>
    <property type="match status" value="1"/>
</dbReference>
<dbReference type="SUPFAM" id="SSF55469">
    <property type="entry name" value="FMN-dependent nitroreductase-like"/>
    <property type="match status" value="1"/>
</dbReference>
<dbReference type="Gene3D" id="3.40.109.10">
    <property type="entry name" value="NADH Oxidase"/>
    <property type="match status" value="1"/>
</dbReference>
<evidence type="ECO:0000313" key="4">
    <source>
        <dbReference type="EMBL" id="MBB4066866.1"/>
    </source>
</evidence>
<keyword evidence="5" id="KW-1185">Reference proteome</keyword>
<gene>
    <name evidence="4" type="ORF">GGR23_004093</name>
</gene>
<dbReference type="Pfam" id="PF00881">
    <property type="entry name" value="Nitroreductase"/>
    <property type="match status" value="1"/>
</dbReference>
<comment type="caution">
    <text evidence="4">The sequence shown here is derived from an EMBL/GenBank/DDBJ whole genome shotgun (WGS) entry which is preliminary data.</text>
</comment>
<proteinExistence type="inferred from homology"/>
<dbReference type="PANTHER" id="PTHR43673">
    <property type="entry name" value="NAD(P)H NITROREDUCTASE YDGI-RELATED"/>
    <property type="match status" value="1"/>
</dbReference>
<evidence type="ECO:0000313" key="5">
    <source>
        <dbReference type="Proteomes" id="UP000528286"/>
    </source>
</evidence>
<accession>A0A7W6J8N8</accession>
<dbReference type="GO" id="GO:0016491">
    <property type="term" value="F:oxidoreductase activity"/>
    <property type="evidence" value="ECO:0007669"/>
    <property type="project" value="UniProtKB-KW"/>
</dbReference>
<sequence>MTETNHRETGEPIDPIFLERWSPRAYSGETLPTADLMTILDAARWAPSASNNQPWRFVYGVRGTAAFDRLAGLLVDANRRWAEKAGALVFVVSVNRTGAPGDENRRPIPTHSFDAGAAWMALALQARMLGYFAHGMAGVKQEEIPAELNFTEDMKMEAAIAIGRMGDVDALPEDLKAREKPSHRRALAELAFEGQF</sequence>
<name>A0A7W6J8N8_9HYPH</name>
<protein>
    <submittedName>
        <fullName evidence="4">Nitroreductase</fullName>
    </submittedName>
</protein>
<evidence type="ECO:0000259" key="3">
    <source>
        <dbReference type="Pfam" id="PF00881"/>
    </source>
</evidence>
<reference evidence="4 5" key="1">
    <citation type="submission" date="2020-08" db="EMBL/GenBank/DDBJ databases">
        <title>Genomic Encyclopedia of Type Strains, Phase IV (KMG-IV): sequencing the most valuable type-strain genomes for metagenomic binning, comparative biology and taxonomic classification.</title>
        <authorList>
            <person name="Goeker M."/>
        </authorList>
    </citation>
    <scope>NUCLEOTIDE SEQUENCE [LARGE SCALE GENOMIC DNA]</scope>
    <source>
        <strain evidence="4 5">DSM 29853</strain>
    </source>
</reference>
<dbReference type="CDD" id="cd02138">
    <property type="entry name" value="TdsD-like"/>
    <property type="match status" value="1"/>
</dbReference>
<dbReference type="InterPro" id="IPR000415">
    <property type="entry name" value="Nitroreductase-like"/>
</dbReference>
<dbReference type="Proteomes" id="UP000528286">
    <property type="component" value="Unassembled WGS sequence"/>
</dbReference>
<organism evidence="4 5">
    <name type="scientific">Gellertiella hungarica</name>
    <dbReference type="NCBI Taxonomy" id="1572859"/>
    <lineage>
        <taxon>Bacteria</taxon>
        <taxon>Pseudomonadati</taxon>
        <taxon>Pseudomonadota</taxon>
        <taxon>Alphaproteobacteria</taxon>
        <taxon>Hyphomicrobiales</taxon>
        <taxon>Rhizobiaceae</taxon>
        <taxon>Gellertiella</taxon>
    </lineage>
</organism>
<evidence type="ECO:0000256" key="2">
    <source>
        <dbReference type="ARBA" id="ARBA00023002"/>
    </source>
</evidence>
<dbReference type="AlphaFoldDB" id="A0A7W6J8N8"/>
<evidence type="ECO:0000256" key="1">
    <source>
        <dbReference type="ARBA" id="ARBA00007118"/>
    </source>
</evidence>
<feature type="domain" description="Nitroreductase" evidence="3">
    <location>
        <begin position="19"/>
        <end position="72"/>
    </location>
</feature>
<dbReference type="InterPro" id="IPR029479">
    <property type="entry name" value="Nitroreductase"/>
</dbReference>
<dbReference type="RefSeq" id="WP_183368140.1">
    <property type="nucleotide sequence ID" value="NZ_JACIEZ010000012.1"/>
</dbReference>
<keyword evidence="2" id="KW-0560">Oxidoreductase</keyword>
<comment type="similarity">
    <text evidence="1">Belongs to the nitroreductase family.</text>
</comment>